<proteinExistence type="predicted"/>
<name>A0ABN6VBA9_9HYPH</name>
<keyword evidence="2" id="KW-1185">Reference proteome</keyword>
<gene>
    <name evidence="1" type="ORF">SS37A_05350</name>
</gene>
<accession>A0ABN6VBA9</accession>
<reference evidence="1 2" key="1">
    <citation type="journal article" date="2023" name="Int. J. Syst. Evol. Microbiol.">
        <title>Methylocystis iwaonis sp. nov., a type II methane-oxidizing bacterium from surface soil of a rice paddy field in Japan, and emended description of the genus Methylocystis (ex Whittenbury et al. 1970) Bowman et al. 1993.</title>
        <authorList>
            <person name="Kaise H."/>
            <person name="Sawadogo J.B."/>
            <person name="Alam M.S."/>
            <person name="Ueno C."/>
            <person name="Dianou D."/>
            <person name="Shinjo R."/>
            <person name="Asakawa S."/>
        </authorList>
    </citation>
    <scope>NUCLEOTIDE SEQUENCE [LARGE SCALE GENOMIC DNA]</scope>
    <source>
        <strain evidence="1 2">SS37A-Re</strain>
    </source>
</reference>
<dbReference type="Proteomes" id="UP001317629">
    <property type="component" value="Chromosome"/>
</dbReference>
<protein>
    <recommendedName>
        <fullName evidence="3">Flagellar protein FlgN</fullName>
    </recommendedName>
</protein>
<evidence type="ECO:0000313" key="1">
    <source>
        <dbReference type="EMBL" id="BDV33006.1"/>
    </source>
</evidence>
<dbReference type="EMBL" id="AP027142">
    <property type="protein sequence ID" value="BDV33006.1"/>
    <property type="molecule type" value="Genomic_DNA"/>
</dbReference>
<evidence type="ECO:0008006" key="3">
    <source>
        <dbReference type="Google" id="ProtNLM"/>
    </source>
</evidence>
<evidence type="ECO:0000313" key="2">
    <source>
        <dbReference type="Proteomes" id="UP001317629"/>
    </source>
</evidence>
<sequence length="149" mass="16720">MFDTHLGPRKLVNDSLSQPDNGRWDLLVEHSPAEAALMRWIERMDALARAETKALLAGDKIEFENFNSKKNHALLEFMVVSRSVASLSPQLLSALQRLNESLAQNGEVLKQHLQAASEISRLIIDTIRAEESDGTYCRHVSLRATQRLG</sequence>
<organism evidence="1 2">
    <name type="scientific">Methylocystis iwaonis</name>
    <dbReference type="NCBI Taxonomy" id="2885079"/>
    <lineage>
        <taxon>Bacteria</taxon>
        <taxon>Pseudomonadati</taxon>
        <taxon>Pseudomonadota</taxon>
        <taxon>Alphaproteobacteria</taxon>
        <taxon>Hyphomicrobiales</taxon>
        <taxon>Methylocystaceae</taxon>
        <taxon>Methylocystis</taxon>
    </lineage>
</organism>
<dbReference type="RefSeq" id="WP_281930307.1">
    <property type="nucleotide sequence ID" value="NZ_AP027142.1"/>
</dbReference>